<comment type="caution">
    <text evidence="1">The sequence shown here is derived from an EMBL/GenBank/DDBJ whole genome shotgun (WGS) entry which is preliminary data.</text>
</comment>
<sequence>MLGDLFDDLFNVLQFCTVEEDKDGVSKTISDYVTANFEYRRSFCWVVRLPIPLARSYGLNSPPCGGRPTWENWQSTSREITQGYVVSAGYTTLYP</sequence>
<organism evidence="1 2">
    <name type="scientific">Ficus carica</name>
    <name type="common">Common fig</name>
    <dbReference type="NCBI Taxonomy" id="3494"/>
    <lineage>
        <taxon>Eukaryota</taxon>
        <taxon>Viridiplantae</taxon>
        <taxon>Streptophyta</taxon>
        <taxon>Embryophyta</taxon>
        <taxon>Tracheophyta</taxon>
        <taxon>Spermatophyta</taxon>
        <taxon>Magnoliopsida</taxon>
        <taxon>eudicotyledons</taxon>
        <taxon>Gunneridae</taxon>
        <taxon>Pentapetalae</taxon>
        <taxon>rosids</taxon>
        <taxon>fabids</taxon>
        <taxon>Rosales</taxon>
        <taxon>Moraceae</taxon>
        <taxon>Ficeae</taxon>
        <taxon>Ficus</taxon>
    </lineage>
</organism>
<accession>A0AA88DL81</accession>
<dbReference type="EMBL" id="BTGU01000069">
    <property type="protein sequence ID" value="GMN57315.1"/>
    <property type="molecule type" value="Genomic_DNA"/>
</dbReference>
<keyword evidence="2" id="KW-1185">Reference proteome</keyword>
<proteinExistence type="predicted"/>
<dbReference type="Proteomes" id="UP001187192">
    <property type="component" value="Unassembled WGS sequence"/>
</dbReference>
<gene>
    <name evidence="1" type="ORF">TIFTF001_026420</name>
</gene>
<protein>
    <submittedName>
        <fullName evidence="1">Uncharacterized protein</fullName>
    </submittedName>
</protein>
<name>A0AA88DL81_FICCA</name>
<reference evidence="1" key="1">
    <citation type="submission" date="2023-07" db="EMBL/GenBank/DDBJ databases">
        <title>draft genome sequence of fig (Ficus carica).</title>
        <authorList>
            <person name="Takahashi T."/>
            <person name="Nishimura K."/>
        </authorList>
    </citation>
    <scope>NUCLEOTIDE SEQUENCE</scope>
</reference>
<evidence type="ECO:0000313" key="2">
    <source>
        <dbReference type="Proteomes" id="UP001187192"/>
    </source>
</evidence>
<dbReference type="AlphaFoldDB" id="A0AA88DL81"/>
<evidence type="ECO:0000313" key="1">
    <source>
        <dbReference type="EMBL" id="GMN57315.1"/>
    </source>
</evidence>